<keyword evidence="3 6" id="KW-0067">ATP-binding</keyword>
<dbReference type="InterPro" id="IPR017871">
    <property type="entry name" value="ABC_transporter-like_CS"/>
</dbReference>
<evidence type="ECO:0000256" key="3">
    <source>
        <dbReference type="ARBA" id="ARBA00022840"/>
    </source>
</evidence>
<feature type="domain" description="ABC transporter" evidence="5">
    <location>
        <begin position="335"/>
        <end position="536"/>
    </location>
</feature>
<dbReference type="PROSITE" id="PS50893">
    <property type="entry name" value="ABC_TRANSPORTER_2"/>
    <property type="match status" value="2"/>
</dbReference>
<dbReference type="OrthoDB" id="3169603at2"/>
<dbReference type="PANTHER" id="PTHR19211">
    <property type="entry name" value="ATP-BINDING TRANSPORT PROTEIN-RELATED"/>
    <property type="match status" value="1"/>
</dbReference>
<dbReference type="SMART" id="SM00382">
    <property type="entry name" value="AAA"/>
    <property type="match status" value="2"/>
</dbReference>
<dbReference type="Proteomes" id="UP000186040">
    <property type="component" value="Unassembled WGS sequence"/>
</dbReference>
<proteinExistence type="predicted"/>
<dbReference type="InterPro" id="IPR003593">
    <property type="entry name" value="AAA+_ATPase"/>
</dbReference>
<sequence length="536" mass="57605">MSSTPFLHADDLTKVYGDRVVLDGASLSASPGQRVGLVGENGVGKSTLLRLLAGVEEPDGGSVRRPADLGFLWQELPHPPETTVRGVVDHALAELRAAAARLERVGERVAADPDDRAAITEYGEVLEWAQDHDLWDADRRAELVLAGFGLDAVDPGRRVDELSGGQRSRLGLAELLIRRPRAVLLDEPTNHLDDDAVGFLERGLTGLPGAVVLASHDRVFLDEVCTDIVDLDPSRAGATRYGGTYSDYLVAKRAERARWEQQFAEEQEELKELRHGVDFTARNINHARAITDGNKMSYGMRGDRVQQQTSRRIRAAQQRLADLEANQVRKPPAPLRFAARVTGQGSGQATALSVRDVRVRGRLHVGLLDVGSSARLLVTGPNGAGKSTLLAVLAGALAPDSGHVLRAPGLRVALLEQDVVFDDPASTPRACYAAAAPLGSPPLGHLGLLAPRDLDRPVGALSTGQRRRVALAVLLADPPDVLLLDEPTNHLSLALAGELEEAIGSAPGAVVVASHDRWLRRRWSGEHRELARGEVV</sequence>
<keyword evidence="1" id="KW-0677">Repeat</keyword>
<accession>A0A1Q9LBZ0</accession>
<dbReference type="SUPFAM" id="SSF52540">
    <property type="entry name" value="P-loop containing nucleoside triphosphate hydrolases"/>
    <property type="match status" value="2"/>
</dbReference>
<dbReference type="InterPro" id="IPR050611">
    <property type="entry name" value="ABCF"/>
</dbReference>
<dbReference type="CDD" id="cd03221">
    <property type="entry name" value="ABCF_EF-3"/>
    <property type="match status" value="1"/>
</dbReference>
<dbReference type="AlphaFoldDB" id="A0A1Q9LBZ0"/>
<dbReference type="Pfam" id="PF00005">
    <property type="entry name" value="ABC_tran"/>
    <property type="match status" value="2"/>
</dbReference>
<feature type="domain" description="ABC transporter" evidence="5">
    <location>
        <begin position="7"/>
        <end position="261"/>
    </location>
</feature>
<dbReference type="Gene3D" id="3.40.50.300">
    <property type="entry name" value="P-loop containing nucleotide triphosphate hydrolases"/>
    <property type="match status" value="3"/>
</dbReference>
<evidence type="ECO:0000256" key="2">
    <source>
        <dbReference type="ARBA" id="ARBA00022741"/>
    </source>
</evidence>
<dbReference type="PANTHER" id="PTHR19211:SF14">
    <property type="entry name" value="ATP-BINDING CASSETTE SUB-FAMILY F MEMBER 1"/>
    <property type="match status" value="1"/>
</dbReference>
<dbReference type="RefSeq" id="WP_075978709.1">
    <property type="nucleotide sequence ID" value="NZ_MKQR01000032.1"/>
</dbReference>
<comment type="caution">
    <text evidence="6">The sequence shown here is derived from an EMBL/GenBank/DDBJ whole genome shotgun (WGS) entry which is preliminary data.</text>
</comment>
<evidence type="ECO:0000313" key="7">
    <source>
        <dbReference type="Proteomes" id="UP000186040"/>
    </source>
</evidence>
<dbReference type="EMBL" id="MKQR01000032">
    <property type="protein sequence ID" value="OLR89526.1"/>
    <property type="molecule type" value="Genomic_DNA"/>
</dbReference>
<keyword evidence="4" id="KW-0175">Coiled coil</keyword>
<keyword evidence="2" id="KW-0547">Nucleotide-binding</keyword>
<organism evidence="6 7">
    <name type="scientific">Actinokineospora bangkokensis</name>
    <dbReference type="NCBI Taxonomy" id="1193682"/>
    <lineage>
        <taxon>Bacteria</taxon>
        <taxon>Bacillati</taxon>
        <taxon>Actinomycetota</taxon>
        <taxon>Actinomycetes</taxon>
        <taxon>Pseudonocardiales</taxon>
        <taxon>Pseudonocardiaceae</taxon>
        <taxon>Actinokineospora</taxon>
    </lineage>
</organism>
<dbReference type="InterPro" id="IPR003439">
    <property type="entry name" value="ABC_transporter-like_ATP-bd"/>
</dbReference>
<dbReference type="GO" id="GO:0016887">
    <property type="term" value="F:ATP hydrolysis activity"/>
    <property type="evidence" value="ECO:0007669"/>
    <property type="project" value="InterPro"/>
</dbReference>
<evidence type="ECO:0000313" key="6">
    <source>
        <dbReference type="EMBL" id="OLR89526.1"/>
    </source>
</evidence>
<dbReference type="GO" id="GO:0005524">
    <property type="term" value="F:ATP binding"/>
    <property type="evidence" value="ECO:0007669"/>
    <property type="project" value="UniProtKB-KW"/>
</dbReference>
<name>A0A1Q9LBZ0_9PSEU</name>
<feature type="coiled-coil region" evidence="4">
    <location>
        <begin position="249"/>
        <end position="276"/>
    </location>
</feature>
<dbReference type="STRING" id="1193682.BJP25_05450"/>
<keyword evidence="7" id="KW-1185">Reference proteome</keyword>
<evidence type="ECO:0000256" key="1">
    <source>
        <dbReference type="ARBA" id="ARBA00022737"/>
    </source>
</evidence>
<evidence type="ECO:0000256" key="4">
    <source>
        <dbReference type="SAM" id="Coils"/>
    </source>
</evidence>
<dbReference type="PROSITE" id="PS00211">
    <property type="entry name" value="ABC_TRANSPORTER_1"/>
    <property type="match status" value="1"/>
</dbReference>
<reference evidence="6 7" key="1">
    <citation type="submission" date="2016-10" db="EMBL/GenBank/DDBJ databases">
        <title>The Draft Genome Sequence of Actinokineospora bangkokensis 44EHWT reveals the biosynthetic pathway of antifungal compounds Thailandins with unusual extender unit butylmalonyl-CoA.</title>
        <authorList>
            <person name="Greule A."/>
            <person name="Intra B."/>
            <person name="Flemming S."/>
            <person name="Rommel M.G."/>
            <person name="Panbangred W."/>
            <person name="Bechthold A."/>
        </authorList>
    </citation>
    <scope>NUCLEOTIDE SEQUENCE [LARGE SCALE GENOMIC DNA]</scope>
    <source>
        <strain evidence="6 7">44EHW</strain>
    </source>
</reference>
<dbReference type="InterPro" id="IPR027417">
    <property type="entry name" value="P-loop_NTPase"/>
</dbReference>
<evidence type="ECO:0000259" key="5">
    <source>
        <dbReference type="PROSITE" id="PS50893"/>
    </source>
</evidence>
<gene>
    <name evidence="6" type="ORF">BJP25_05450</name>
</gene>
<dbReference type="FunFam" id="3.40.50.300:FF:000011">
    <property type="entry name" value="Putative ABC transporter ATP-binding component"/>
    <property type="match status" value="1"/>
</dbReference>
<protein>
    <submittedName>
        <fullName evidence="6">Antibiotic ABC transporter ATP-binding protein</fullName>
    </submittedName>
</protein>